<reference evidence="8" key="1">
    <citation type="submission" date="2018-05" db="EMBL/GenBank/DDBJ databases">
        <authorList>
            <person name="Lanie J.A."/>
            <person name="Ng W.-L."/>
            <person name="Kazmierczak K.M."/>
            <person name="Andrzejewski T.M."/>
            <person name="Davidsen T.M."/>
            <person name="Wayne K.J."/>
            <person name="Tettelin H."/>
            <person name="Glass J.I."/>
            <person name="Rusch D."/>
            <person name="Podicherti R."/>
            <person name="Tsui H.-C.T."/>
            <person name="Winkler M.E."/>
        </authorList>
    </citation>
    <scope>NUCLEOTIDE SEQUENCE</scope>
</reference>
<sequence>MAKIMFVREFGPSNIPYLSQALGILGTMLFDKGHEVSILDNNTNYIRYSTRQIMRRIDEFSPDLLGFNLNTFNARKTYQLIDLAKKKWPHIPVLAGGIHMKYCHKEAVEHQADVVVINEGECIIHDLVDAMLNHGGNKKTLVNSVEDIPGISYLDTEGVYHIGPQESQPVLMDLDQTPFINYDLFNLNDFIKIKNDSIYLGFIVAQRGCPYPCNFCSESYLIGNVRDNSADYIIGYMDYLNNKYGVTVIGFGDNNFTLSKKRTDEFCQKIQERNLNKKFSFYCQTNVKTNVTKDQAGMLKKSGFEHVSLGIERLTEEGKNLVNKYISPEKIQESITNLKSSGINVNSNLLVGFPWDTKELVLEEKRLFDQIAPSLSQIQSHVIVPMPGTEYYDDHPVLKEWYLDESFFKAYDTYFSQVLVVYLGPDIIKMNPFNHSRETIDAIKKIYYGSLINTYLKRTEKFNYRILFLIPQGFDLFLAGLSFLSYKISDRLESVLFGKLKQLRFLLGTKFAVKKIVENTDGKQMKIENLISDKVESTIGANFH</sequence>
<dbReference type="Pfam" id="PF02310">
    <property type="entry name" value="B12-binding"/>
    <property type="match status" value="1"/>
</dbReference>
<organism evidence="8">
    <name type="scientific">marine metagenome</name>
    <dbReference type="NCBI Taxonomy" id="408172"/>
    <lineage>
        <taxon>unclassified sequences</taxon>
        <taxon>metagenomes</taxon>
        <taxon>ecological metagenomes</taxon>
    </lineage>
</organism>
<dbReference type="SMART" id="SM00729">
    <property type="entry name" value="Elp3"/>
    <property type="match status" value="1"/>
</dbReference>
<dbReference type="CDD" id="cd01335">
    <property type="entry name" value="Radical_SAM"/>
    <property type="match status" value="1"/>
</dbReference>
<dbReference type="Gene3D" id="3.40.50.280">
    <property type="entry name" value="Cobalamin-binding domain"/>
    <property type="match status" value="1"/>
</dbReference>
<dbReference type="InterPro" id="IPR034466">
    <property type="entry name" value="Methyltransferase_Class_B"/>
</dbReference>
<keyword evidence="3" id="KW-0479">Metal-binding</keyword>
<evidence type="ECO:0000256" key="1">
    <source>
        <dbReference type="ARBA" id="ARBA00001966"/>
    </source>
</evidence>
<dbReference type="SUPFAM" id="SSF52242">
    <property type="entry name" value="Cobalamin (vitamin B12)-binding domain"/>
    <property type="match status" value="1"/>
</dbReference>
<keyword evidence="2" id="KW-0949">S-adenosyl-L-methionine</keyword>
<feature type="domain" description="Radical SAM core" evidence="7">
    <location>
        <begin position="195"/>
        <end position="426"/>
    </location>
</feature>
<dbReference type="PROSITE" id="PS51332">
    <property type="entry name" value="B12_BINDING"/>
    <property type="match status" value="1"/>
</dbReference>
<keyword evidence="5" id="KW-0411">Iron-sulfur</keyword>
<evidence type="ECO:0000259" key="6">
    <source>
        <dbReference type="PROSITE" id="PS51332"/>
    </source>
</evidence>
<dbReference type="EMBL" id="UINC01013996">
    <property type="protein sequence ID" value="SVA60021.1"/>
    <property type="molecule type" value="Genomic_DNA"/>
</dbReference>
<keyword evidence="4" id="KW-0408">Iron</keyword>
<evidence type="ECO:0000256" key="4">
    <source>
        <dbReference type="ARBA" id="ARBA00023004"/>
    </source>
</evidence>
<dbReference type="Gene3D" id="3.80.30.20">
    <property type="entry name" value="tm_1862 like domain"/>
    <property type="match status" value="1"/>
</dbReference>
<dbReference type="GO" id="GO:0031419">
    <property type="term" value="F:cobalamin binding"/>
    <property type="evidence" value="ECO:0007669"/>
    <property type="project" value="InterPro"/>
</dbReference>
<dbReference type="InterPro" id="IPR023404">
    <property type="entry name" value="rSAM_horseshoe"/>
</dbReference>
<dbReference type="InterPro" id="IPR036724">
    <property type="entry name" value="Cobalamin-bd_sf"/>
</dbReference>
<dbReference type="Pfam" id="PF04055">
    <property type="entry name" value="Radical_SAM"/>
    <property type="match status" value="1"/>
</dbReference>
<proteinExistence type="predicted"/>
<evidence type="ECO:0000313" key="8">
    <source>
        <dbReference type="EMBL" id="SVA60021.1"/>
    </source>
</evidence>
<evidence type="ECO:0000256" key="5">
    <source>
        <dbReference type="ARBA" id="ARBA00023014"/>
    </source>
</evidence>
<name>A0A381X691_9ZZZZ</name>
<dbReference type="InterPro" id="IPR006158">
    <property type="entry name" value="Cobalamin-bd"/>
</dbReference>
<dbReference type="InterPro" id="IPR007197">
    <property type="entry name" value="rSAM"/>
</dbReference>
<dbReference type="InterPro" id="IPR058240">
    <property type="entry name" value="rSAM_sf"/>
</dbReference>
<dbReference type="AlphaFoldDB" id="A0A381X691"/>
<gene>
    <name evidence="8" type="ORF">METZ01_LOCUS112875</name>
</gene>
<dbReference type="SFLD" id="SFLDS00029">
    <property type="entry name" value="Radical_SAM"/>
    <property type="match status" value="1"/>
</dbReference>
<evidence type="ECO:0000256" key="3">
    <source>
        <dbReference type="ARBA" id="ARBA00022723"/>
    </source>
</evidence>
<feature type="domain" description="B12-binding" evidence="6">
    <location>
        <begin position="1"/>
        <end position="138"/>
    </location>
</feature>
<dbReference type="PANTHER" id="PTHR43409">
    <property type="entry name" value="ANAEROBIC MAGNESIUM-PROTOPORPHYRIN IX MONOMETHYL ESTER CYCLASE-RELATED"/>
    <property type="match status" value="1"/>
</dbReference>
<comment type="cofactor">
    <cofactor evidence="1">
        <name>[4Fe-4S] cluster</name>
        <dbReference type="ChEBI" id="CHEBI:49883"/>
    </cofactor>
</comment>
<dbReference type="SFLD" id="SFLDG01082">
    <property type="entry name" value="B12-binding_domain_containing"/>
    <property type="match status" value="1"/>
</dbReference>
<protein>
    <submittedName>
        <fullName evidence="8">Uncharacterized protein</fullName>
    </submittedName>
</protein>
<dbReference type="PROSITE" id="PS51918">
    <property type="entry name" value="RADICAL_SAM"/>
    <property type="match status" value="1"/>
</dbReference>
<dbReference type="InterPro" id="IPR006638">
    <property type="entry name" value="Elp3/MiaA/NifB-like_rSAM"/>
</dbReference>
<dbReference type="GO" id="GO:0003824">
    <property type="term" value="F:catalytic activity"/>
    <property type="evidence" value="ECO:0007669"/>
    <property type="project" value="InterPro"/>
</dbReference>
<dbReference type="GO" id="GO:0051539">
    <property type="term" value="F:4 iron, 4 sulfur cluster binding"/>
    <property type="evidence" value="ECO:0007669"/>
    <property type="project" value="UniProtKB-KW"/>
</dbReference>
<dbReference type="GO" id="GO:0046872">
    <property type="term" value="F:metal ion binding"/>
    <property type="evidence" value="ECO:0007669"/>
    <property type="project" value="UniProtKB-KW"/>
</dbReference>
<dbReference type="InterPro" id="IPR051198">
    <property type="entry name" value="BchE-like"/>
</dbReference>
<dbReference type="SFLD" id="SFLDG01123">
    <property type="entry name" value="methyltransferase_(Class_B)"/>
    <property type="match status" value="1"/>
</dbReference>
<dbReference type="CDD" id="cd02068">
    <property type="entry name" value="radical_SAM_B12_BD"/>
    <property type="match status" value="1"/>
</dbReference>
<evidence type="ECO:0000259" key="7">
    <source>
        <dbReference type="PROSITE" id="PS51918"/>
    </source>
</evidence>
<dbReference type="SUPFAM" id="SSF102114">
    <property type="entry name" value="Radical SAM enzymes"/>
    <property type="match status" value="1"/>
</dbReference>
<evidence type="ECO:0000256" key="2">
    <source>
        <dbReference type="ARBA" id="ARBA00022691"/>
    </source>
</evidence>
<accession>A0A381X691</accession>